<proteinExistence type="inferred from homology"/>
<evidence type="ECO:0000259" key="4">
    <source>
        <dbReference type="Pfam" id="PF08164"/>
    </source>
</evidence>
<dbReference type="Pfam" id="PF08164">
    <property type="entry name" value="TRAUB"/>
    <property type="match status" value="1"/>
</dbReference>
<comment type="similarity">
    <text evidence="1">Belongs to the AATF family.</text>
</comment>
<dbReference type="PANTHER" id="PTHR15565:SF0">
    <property type="entry name" value="PROTEIN AATF"/>
    <property type="match status" value="1"/>
</dbReference>
<reference evidence="6 7" key="1">
    <citation type="submission" date="2019-01" db="EMBL/GenBank/DDBJ databases">
        <title>Genome sequencing of the rare red list fungi Fomitopsis rosea.</title>
        <authorList>
            <person name="Buettner E."/>
            <person name="Kellner H."/>
        </authorList>
    </citation>
    <scope>NUCLEOTIDE SEQUENCE [LARGE SCALE GENOMIC DNA]</scope>
    <source>
        <strain evidence="6 7">DSM 105464</strain>
    </source>
</reference>
<dbReference type="InterPro" id="IPR012617">
    <property type="entry name" value="AATF_C"/>
</dbReference>
<evidence type="ECO:0000259" key="5">
    <source>
        <dbReference type="Pfam" id="PF13339"/>
    </source>
</evidence>
<dbReference type="STRING" id="34475.A0A4Y9XWW3"/>
<evidence type="ECO:0000256" key="3">
    <source>
        <dbReference type="SAM" id="MobiDB-lite"/>
    </source>
</evidence>
<dbReference type="EMBL" id="SEKV01000798">
    <property type="protein sequence ID" value="TFY53621.1"/>
    <property type="molecule type" value="Genomic_DNA"/>
</dbReference>
<name>A0A4Y9XWW3_9APHY</name>
<feature type="compositionally biased region" description="Basic and acidic residues" evidence="3">
    <location>
        <begin position="57"/>
        <end position="71"/>
    </location>
</feature>
<evidence type="ECO:0000256" key="2">
    <source>
        <dbReference type="ARBA" id="ARBA00013850"/>
    </source>
</evidence>
<feature type="compositionally biased region" description="Basic and acidic residues" evidence="3">
    <location>
        <begin position="356"/>
        <end position="371"/>
    </location>
</feature>
<dbReference type="AlphaFoldDB" id="A0A4Y9XWW3"/>
<sequence>MSRLTLAQQLAALAEPAPADLDPEDVQAGIDPEEQHAADNNAAREHYVNVAPSAIRKLHDSITDPKYDGMRTTRKQLLEDEDLDSGDDDDVDGAVPSPSEEENYSDVADENSEEDEEELLYKESDEEASPAPSPSPSDRPGGTRAIQSNQPVKDPEPDLASNLRKTREEDRQKGKAVSRQIALWDSLLDARIQMQKVVTAANRLPTGTYLSHLAQNGSARAALEGLFGEAAALSEDLFSLQEGLLRDNESIEPPPRKRRKVDLEQDPSYDYPDHLRDLSAAASALESSYHSHLIHTLAKWSAKVQAVAPSVLLGNKTAFNKDDRSKVGVVGMVDDILRTDGTKLLARTRTRRSNTKRLESADHRDEPRGADDGNDDEKEDAELFDDLDFYQQLLRDVIKARTGDTGEQDWMAQQRERKARKKLKVDTKASKGRKLRYEVHTKLQNFMVPVPVTHGGWHDEQIDGLFSSLLGAG</sequence>
<dbReference type="Proteomes" id="UP000298390">
    <property type="component" value="Unassembled WGS sequence"/>
</dbReference>
<feature type="domain" description="Apoptosis-antagonizing transcription factor C-terminal" evidence="4">
    <location>
        <begin position="390"/>
        <end position="470"/>
    </location>
</feature>
<feature type="region of interest" description="Disordered" evidence="3">
    <location>
        <begin position="14"/>
        <end position="159"/>
    </location>
</feature>
<feature type="compositionally biased region" description="Acidic residues" evidence="3">
    <location>
        <begin position="99"/>
        <end position="128"/>
    </location>
</feature>
<protein>
    <recommendedName>
        <fullName evidence="2">Protein BFR2</fullName>
    </recommendedName>
</protein>
<evidence type="ECO:0000256" key="1">
    <source>
        <dbReference type="ARBA" id="ARBA00008966"/>
    </source>
</evidence>
<feature type="domain" description="AATF leucine zipper-containing" evidence="5">
    <location>
        <begin position="170"/>
        <end position="303"/>
    </location>
</feature>
<evidence type="ECO:0000313" key="6">
    <source>
        <dbReference type="EMBL" id="TFY53621.1"/>
    </source>
</evidence>
<comment type="caution">
    <text evidence="6">The sequence shown here is derived from an EMBL/GenBank/DDBJ whole genome shotgun (WGS) entry which is preliminary data.</text>
</comment>
<feature type="compositionally biased region" description="Acidic residues" evidence="3">
    <location>
        <begin position="79"/>
        <end position="92"/>
    </location>
</feature>
<dbReference type="GO" id="GO:0005730">
    <property type="term" value="C:nucleolus"/>
    <property type="evidence" value="ECO:0007669"/>
    <property type="project" value="TreeGrafter"/>
</dbReference>
<dbReference type="GO" id="GO:0000462">
    <property type="term" value="P:maturation of SSU-rRNA from tricistronic rRNA transcript (SSU-rRNA, 5.8S rRNA, LSU-rRNA)"/>
    <property type="evidence" value="ECO:0007669"/>
    <property type="project" value="TreeGrafter"/>
</dbReference>
<dbReference type="InterPro" id="IPR039223">
    <property type="entry name" value="AATF/Bfr2"/>
</dbReference>
<dbReference type="InterPro" id="IPR025160">
    <property type="entry name" value="AATF"/>
</dbReference>
<organism evidence="6 7">
    <name type="scientific">Rhodofomes roseus</name>
    <dbReference type="NCBI Taxonomy" id="34475"/>
    <lineage>
        <taxon>Eukaryota</taxon>
        <taxon>Fungi</taxon>
        <taxon>Dikarya</taxon>
        <taxon>Basidiomycota</taxon>
        <taxon>Agaricomycotina</taxon>
        <taxon>Agaricomycetes</taxon>
        <taxon>Polyporales</taxon>
        <taxon>Rhodofomes</taxon>
    </lineage>
</organism>
<accession>A0A4Y9XWW3</accession>
<evidence type="ECO:0000313" key="7">
    <source>
        <dbReference type="Proteomes" id="UP000298390"/>
    </source>
</evidence>
<dbReference type="PANTHER" id="PTHR15565">
    <property type="entry name" value="AATF PROTEIN APOPTOSIS ANTAGONIZING TRANSCRIPTION FACTOR"/>
    <property type="match status" value="1"/>
</dbReference>
<gene>
    <name evidence="6" type="ORF">EVJ58_g9352</name>
</gene>
<dbReference type="Pfam" id="PF13339">
    <property type="entry name" value="AATF-Che1"/>
    <property type="match status" value="1"/>
</dbReference>
<feature type="compositionally biased region" description="Basic and acidic residues" evidence="3">
    <location>
        <begin position="33"/>
        <end position="47"/>
    </location>
</feature>
<feature type="region of interest" description="Disordered" evidence="3">
    <location>
        <begin position="347"/>
        <end position="377"/>
    </location>
</feature>